<evidence type="ECO:0008006" key="3">
    <source>
        <dbReference type="Google" id="ProtNLM"/>
    </source>
</evidence>
<name>V7B7G7_PHAVU</name>
<dbReference type="Gramene" id="ESW12416">
    <property type="protein sequence ID" value="ESW12416"/>
    <property type="gene ID" value="PHAVU_008G110500g"/>
</dbReference>
<reference evidence="2" key="1">
    <citation type="journal article" date="2014" name="Nat. Genet.">
        <title>A reference genome for common bean and genome-wide analysis of dual domestications.</title>
        <authorList>
            <person name="Schmutz J."/>
            <person name="McClean P.E."/>
            <person name="Mamidi S."/>
            <person name="Wu G.A."/>
            <person name="Cannon S.B."/>
            <person name="Grimwood J."/>
            <person name="Jenkins J."/>
            <person name="Shu S."/>
            <person name="Song Q."/>
            <person name="Chavarro C."/>
            <person name="Torres-Torres M."/>
            <person name="Geffroy V."/>
            <person name="Moghaddam S.M."/>
            <person name="Gao D."/>
            <person name="Abernathy B."/>
            <person name="Barry K."/>
            <person name="Blair M."/>
            <person name="Brick M.A."/>
            <person name="Chovatia M."/>
            <person name="Gepts P."/>
            <person name="Goodstein D.M."/>
            <person name="Gonzales M."/>
            <person name="Hellsten U."/>
            <person name="Hyten D.L."/>
            <person name="Jia G."/>
            <person name="Kelly J.D."/>
            <person name="Kudrna D."/>
            <person name="Lee R."/>
            <person name="Richard M.M."/>
            <person name="Miklas P.N."/>
            <person name="Osorno J.M."/>
            <person name="Rodrigues J."/>
            <person name="Thareau V."/>
            <person name="Urrea C.A."/>
            <person name="Wang M."/>
            <person name="Yu Y."/>
            <person name="Zhang M."/>
            <person name="Wing R.A."/>
            <person name="Cregan P.B."/>
            <person name="Rokhsar D.S."/>
            <person name="Jackson S.A."/>
        </authorList>
    </citation>
    <scope>NUCLEOTIDE SEQUENCE [LARGE SCALE GENOMIC DNA]</scope>
    <source>
        <strain evidence="2">cv. G19833</strain>
    </source>
</reference>
<sequence>MASVGTEKCITLKLKVLKEENKVIFAEAGKDFVDVLFSFLTLPLGTISNLVRKESKLQPLEVASLSSIYQSVENLDKGCLRTDMCEEMLLRSRNSMEDYCRSLKLNIDDTEPTQYFICSNWDEYGHEDPVLISTFRNKSCRCGLILQKPISLETSDVFDGFVYSNASFLITDDLKVFPNLLATCVNVLKDSGIKDMSSVSEMTVNLTKNQWKNNSLNLKANNCDEIIVKIMMRKSNGKILLAEGKADFADFLFSLLTIPLGGALRLMEGCSYVGSVDGLYKSVVDLDEHYFTTKEVKNKFVNPLLAPQFKLCNLLPLSCDNLPDDFCFDNRYYGDMINKFLFVDPLSDPINNGEGYIKGPTAYVATDDLVVTPSSSFCLISLLSSMSIPVDDLEEKVVRIGMEEGVRILQASLTSKSALTLGLSHLLTKVKEEN</sequence>
<organism evidence="1 2">
    <name type="scientific">Phaseolus vulgaris</name>
    <name type="common">Kidney bean</name>
    <name type="synonym">French bean</name>
    <dbReference type="NCBI Taxonomy" id="3885"/>
    <lineage>
        <taxon>Eukaryota</taxon>
        <taxon>Viridiplantae</taxon>
        <taxon>Streptophyta</taxon>
        <taxon>Embryophyta</taxon>
        <taxon>Tracheophyta</taxon>
        <taxon>Spermatophyta</taxon>
        <taxon>Magnoliopsida</taxon>
        <taxon>eudicotyledons</taxon>
        <taxon>Gunneridae</taxon>
        <taxon>Pentapetalae</taxon>
        <taxon>rosids</taxon>
        <taxon>fabids</taxon>
        <taxon>Fabales</taxon>
        <taxon>Fabaceae</taxon>
        <taxon>Papilionoideae</taxon>
        <taxon>50 kb inversion clade</taxon>
        <taxon>NPAAA clade</taxon>
        <taxon>indigoferoid/millettioid clade</taxon>
        <taxon>Phaseoleae</taxon>
        <taxon>Phaseolus</taxon>
    </lineage>
</organism>
<dbReference type="EMBL" id="CM002295">
    <property type="protein sequence ID" value="ESW12416.1"/>
    <property type="molecule type" value="Genomic_DNA"/>
</dbReference>
<dbReference type="PANTHER" id="PTHR33103:SF43">
    <property type="entry name" value="DUF674 FAMILY PROTEIN"/>
    <property type="match status" value="1"/>
</dbReference>
<evidence type="ECO:0000313" key="2">
    <source>
        <dbReference type="Proteomes" id="UP000000226"/>
    </source>
</evidence>
<proteinExistence type="predicted"/>
<dbReference type="AlphaFoldDB" id="V7B7G7"/>
<gene>
    <name evidence="1" type="ORF">PHAVU_008G110500g</name>
</gene>
<evidence type="ECO:0000313" key="1">
    <source>
        <dbReference type="EMBL" id="ESW12416.1"/>
    </source>
</evidence>
<dbReference type="Proteomes" id="UP000000226">
    <property type="component" value="Chromosome 8"/>
</dbReference>
<accession>V7B7G7</accession>
<protein>
    <recommendedName>
        <fullName evidence="3">DUF674 family protein</fullName>
    </recommendedName>
</protein>
<dbReference type="Pfam" id="PF05056">
    <property type="entry name" value="DUF674"/>
    <property type="match status" value="2"/>
</dbReference>
<dbReference type="InterPro" id="IPR007750">
    <property type="entry name" value="DUF674"/>
</dbReference>
<keyword evidence="2" id="KW-1185">Reference proteome</keyword>
<dbReference type="OrthoDB" id="1277335at2759"/>
<dbReference type="PANTHER" id="PTHR33103">
    <property type="entry name" value="OS01G0153900 PROTEIN"/>
    <property type="match status" value="1"/>
</dbReference>
<dbReference type="OMA" id="CECDPKS"/>